<evidence type="ECO:0000313" key="3">
    <source>
        <dbReference type="Proteomes" id="UP000600139"/>
    </source>
</evidence>
<dbReference type="GO" id="GO:0015774">
    <property type="term" value="P:polysaccharide transport"/>
    <property type="evidence" value="ECO:0007669"/>
    <property type="project" value="InterPro"/>
</dbReference>
<feature type="compositionally biased region" description="Basic and acidic residues" evidence="1">
    <location>
        <begin position="462"/>
        <end position="481"/>
    </location>
</feature>
<dbReference type="Pfam" id="PF05159">
    <property type="entry name" value="Capsule_synth"/>
    <property type="match status" value="1"/>
</dbReference>
<dbReference type="RefSeq" id="WP_200351323.1">
    <property type="nucleotide sequence ID" value="NZ_BAABHZ010000006.1"/>
</dbReference>
<dbReference type="AlphaFoldDB" id="A0A934R703"/>
<dbReference type="InterPro" id="IPR007833">
    <property type="entry name" value="Capsule_polysaccharide_synth"/>
</dbReference>
<gene>
    <name evidence="2" type="ORF">JIN84_12230</name>
</gene>
<evidence type="ECO:0000256" key="1">
    <source>
        <dbReference type="SAM" id="MobiDB-lite"/>
    </source>
</evidence>
<dbReference type="CDD" id="cd03801">
    <property type="entry name" value="GT4_PimA-like"/>
    <property type="match status" value="1"/>
</dbReference>
<dbReference type="Pfam" id="PF13692">
    <property type="entry name" value="Glyco_trans_1_4"/>
    <property type="match status" value="1"/>
</dbReference>
<feature type="region of interest" description="Disordered" evidence="1">
    <location>
        <begin position="462"/>
        <end position="490"/>
    </location>
</feature>
<dbReference type="PANTHER" id="PTHR12526">
    <property type="entry name" value="GLYCOSYLTRANSFERASE"/>
    <property type="match status" value="1"/>
</dbReference>
<comment type="caution">
    <text evidence="2">The sequence shown here is derived from an EMBL/GenBank/DDBJ whole genome shotgun (WGS) entry which is preliminary data.</text>
</comment>
<dbReference type="EMBL" id="JAENIK010000011">
    <property type="protein sequence ID" value="MBK1816385.1"/>
    <property type="molecule type" value="Genomic_DNA"/>
</dbReference>
<accession>A0A934R703</accession>
<proteinExistence type="predicted"/>
<sequence length="1180" mass="129714">MAGDFKTAEHFCSKGLARQPDNLWLAQIHARIADSTSDSSTRQKRWRRVVEMGGDKAPVKAFTTLADISSSQAEFSQAGEILRLGLAIHPDDAALKQKLARISFRKRPMTPPPSGIPDGAYTKHLFEDFFEPFSQGTCSLPFPLKNPYHPLPELLDFADYVAPYDSNMQAGRINVFTSWAGGNHDMNLLASQQAERDGKTHLILQDGFVRPPEEGAGPAQKRSILITTGAAYYDASNPSSIQSALNSDEYRLTDEQKLRATGISQKIVSWRISKLESHPRIDLHSRIASKGRKRILLVDQPVSAPTVNHGFGCGMSFLRMWKSALAHSDFDILVKLHPETINKNSESYLTKLLPASLPPQVAVIDFDVNPYCLLEAVDLVFVCTSHLGFEALMAGKEVHCFGIPFYAGWGLTRDHIPAPARRRNRSLEEIFHLLYIRHSRYSLPGKGCVEIEDYLQHLADTRDRTDASPPTSDHHTEDGDTTHPSPTVQPTSPIRILIVIPSARNGATGRYIQTLGESLLRLGCEVNVLAEGYCKPFDNGLKWRSYPFEGASLSPEVRADVIGFSPHIVYANGVRSRVQRAALEIIHLTGARLVMQSEDDDLQIYEIRQGTAAGKVLPLLDKPVITQDEIIHYLGAIDLKHSLSVFLDPSYDRWIEPVTRALCYRLASLHTAIWHPFAQRLAREYGVPTLVVPPVASKEDFNRTPLSGEERDLVLARHGISSDRVVIFIGGALYNYSNEYAVFLTALNIAATGTSTPLALVVTPGRSALPVAGMARERLHSTIEFASPDLADDGDYMAMLKACDIVCSPGLPDTFNRFRLPSRLVKAMAMGKPILTCRCGFGESLEHGVNAFLMDGDSPTAWAAGIAASTEPETRARVGRNGKNYALANFDSDLVAADLKDAIVTLLATPGRRIGDSIVPSEEQSDFTANVKLLLLPYGRNSRPASMRSALLKVSETTYCLDTVVHLGAGPCGELEDYLRLGARRMVLVEALGEEVAKLRKFEDAAGRIRVRQAVVAEKACEKTAVIYRNVREDSRDQIFLSLDPPRPCLEHLPNFEAAEKITVTTTTISEICDGIDMAGPGNLLVLELNEFEASALAATPHEVLRRFQWIAVRVSNCHTRHGIGNAGSMQTDMLSAGFHHVPTPPDFGQTGELLLFQRGHSDTASSDTRSSINCLANGI</sequence>
<dbReference type="Gene3D" id="3.40.50.2000">
    <property type="entry name" value="Glycogen Phosphorylase B"/>
    <property type="match status" value="1"/>
</dbReference>
<protein>
    <submittedName>
        <fullName evidence="2">Glycosyltransferase</fullName>
    </submittedName>
</protein>
<dbReference type="GO" id="GO:0000271">
    <property type="term" value="P:polysaccharide biosynthetic process"/>
    <property type="evidence" value="ECO:0007669"/>
    <property type="project" value="InterPro"/>
</dbReference>
<evidence type="ECO:0000313" key="2">
    <source>
        <dbReference type="EMBL" id="MBK1816385.1"/>
    </source>
</evidence>
<dbReference type="SUPFAM" id="SSF53756">
    <property type="entry name" value="UDP-Glycosyltransferase/glycogen phosphorylase"/>
    <property type="match status" value="1"/>
</dbReference>
<name>A0A934R703_9BACT</name>
<keyword evidence="3" id="KW-1185">Reference proteome</keyword>
<reference evidence="2" key="1">
    <citation type="submission" date="2021-01" db="EMBL/GenBank/DDBJ databases">
        <title>Modified the classification status of verrucomicrobia.</title>
        <authorList>
            <person name="Feng X."/>
        </authorList>
    </citation>
    <scope>NUCLEOTIDE SEQUENCE</scope>
    <source>
        <strain evidence="2">JCM 18052</strain>
    </source>
</reference>
<organism evidence="2 3">
    <name type="scientific">Luteolibacter yonseiensis</name>
    <dbReference type="NCBI Taxonomy" id="1144680"/>
    <lineage>
        <taxon>Bacteria</taxon>
        <taxon>Pseudomonadati</taxon>
        <taxon>Verrucomicrobiota</taxon>
        <taxon>Verrucomicrobiia</taxon>
        <taxon>Verrucomicrobiales</taxon>
        <taxon>Verrucomicrobiaceae</taxon>
        <taxon>Luteolibacter</taxon>
    </lineage>
</organism>
<dbReference type="Proteomes" id="UP000600139">
    <property type="component" value="Unassembled WGS sequence"/>
</dbReference>